<dbReference type="AlphaFoldDB" id="A0A0W8F1E1"/>
<organism evidence="1">
    <name type="scientific">hydrocarbon metagenome</name>
    <dbReference type="NCBI Taxonomy" id="938273"/>
    <lineage>
        <taxon>unclassified sequences</taxon>
        <taxon>metagenomes</taxon>
        <taxon>ecological metagenomes</taxon>
    </lineage>
</organism>
<name>A0A0W8F1E1_9ZZZZ</name>
<reference evidence="1" key="1">
    <citation type="journal article" date="2015" name="Proc. Natl. Acad. Sci. U.S.A.">
        <title>Networks of energetic and metabolic interactions define dynamics in microbial communities.</title>
        <authorList>
            <person name="Embree M."/>
            <person name="Liu J.K."/>
            <person name="Al-Bassam M.M."/>
            <person name="Zengler K."/>
        </authorList>
    </citation>
    <scope>NUCLEOTIDE SEQUENCE</scope>
</reference>
<proteinExistence type="predicted"/>
<sequence>MNRMVINRRANTFFMIVPRKVLKSAEMFFTIVKGWNQGKQLNQKITLVIWQVPWALNF</sequence>
<protein>
    <submittedName>
        <fullName evidence="1">Uncharacterized protein</fullName>
    </submittedName>
</protein>
<evidence type="ECO:0000313" key="1">
    <source>
        <dbReference type="EMBL" id="KUG14687.1"/>
    </source>
</evidence>
<dbReference type="EMBL" id="LNQE01001629">
    <property type="protein sequence ID" value="KUG14687.1"/>
    <property type="molecule type" value="Genomic_DNA"/>
</dbReference>
<gene>
    <name evidence="1" type="ORF">ASZ90_015657</name>
</gene>
<comment type="caution">
    <text evidence="1">The sequence shown here is derived from an EMBL/GenBank/DDBJ whole genome shotgun (WGS) entry which is preliminary data.</text>
</comment>
<accession>A0A0W8F1E1</accession>